<dbReference type="PANTHER" id="PTHR22792:SF132">
    <property type="entry name" value="LA-RELATED PROTEIN 1"/>
    <property type="match status" value="1"/>
</dbReference>
<feature type="compositionally biased region" description="Polar residues" evidence="3">
    <location>
        <begin position="123"/>
        <end position="144"/>
    </location>
</feature>
<feature type="compositionally biased region" description="Basic and acidic residues" evidence="3">
    <location>
        <begin position="230"/>
        <end position="265"/>
    </location>
</feature>
<feature type="compositionally biased region" description="Low complexity" evidence="3">
    <location>
        <begin position="28"/>
        <end position="64"/>
    </location>
</feature>
<dbReference type="SUPFAM" id="SSF46785">
    <property type="entry name" value="Winged helix' DNA-binding domain"/>
    <property type="match status" value="1"/>
</dbReference>
<sequence>MAATTNSRTSSNAASVPFSYAQAAKGQSAAPGSTASKASSSGAATPAKDSQSVSSSAAAVMSWAEDAEANDPRSEKSSSTREPRISNEKPSEPSSELTAAALSSPEMGASTASTVTKDDDVSSVPNTSSDSTWENKSQASTSVEKSTEASEKTSQKGKGKKREQPPAKPLQEAPLPTVNIWQQRAELRQKPGKPAATGSAPSGSAVKQAQEADNADVKGGVAPTETKPNGAEEKSDAARQESRTETDVKRSTRGRPQEKEAKEHATVFSLPLDRDQESWPTMGAAIDEDRKKAQEKTEKSDKERKESVGAKTGGKGQWVKVPFVPSVNFNTPLPSTGARRGGRSTARGGAQSGARFNANGPEKDASSPAALSNGEQSRNGRSDAPLRETSPKAKRTASAGSLAPKDKSVQSNGDKLAKPSHGDVDQKGTGPSTETQNGASGPGQHNAFPRQYPSNRPNKGRRADWNAPKKDGDSSSPAKENGVSNDRTSTSTQTDAPEDSERRTSYPEGQPPHQSKRGSNYGGYNSRERRGGGRGTRGGNFSNGHQFSNGHMSMKQSSAFAGPMSPTAFNPEQTPYFPQPRFNRNNQRSQSVTGENIYRMPGQYNGPPQQMSPINTYVAGNGYDYGMMQHPLSAVPYNQFGMDHFALFSMVTTQLEYYFSLENLCKDMFLRKHMDSKGFVFLNVISEFNRIKQLTTDVELIKLVCYQSRIIEFRVGHDGKDRLRARENWQQWVLPTEERDSSAQNEGPDELYNPPVPHPNGFDPNGNPRYPDATGASPSAPGAYGNEGLNPAMNGFQPGASQHASVVPSENAPNGVASEHVNGDALPNGNPIDDSSKAVSDEPDSFSDEQVKSLTVIVREQNDSQMPVWSPSLSSSFSNASYSRSDTSDESEETTDSCATVKPNGADLFSRVDSEAQEQSWRTPSPSAPTSPTACSQYWVKDKNSPVNVAPPGCFHESYAFLRSKALNQRRLSVSGGCSHDMSVLYQFWSHFLVRNFNTRMYDEFCLFALEDSRKKLSDVGISNLIKFYGESVLSNQDVVRENVVRDFIDLIRSEKEPWRPAFDQLRSALHNDNMNARNRTRINELLDDELKASLD</sequence>
<feature type="domain" description="HTH La-type RNA-binding" evidence="4">
    <location>
        <begin position="641"/>
        <end position="732"/>
    </location>
</feature>
<dbReference type="InterPro" id="IPR036388">
    <property type="entry name" value="WH-like_DNA-bd_sf"/>
</dbReference>
<dbReference type="GO" id="GO:0000339">
    <property type="term" value="F:RNA cap binding"/>
    <property type="evidence" value="ECO:0007669"/>
    <property type="project" value="InterPro"/>
</dbReference>
<evidence type="ECO:0000256" key="2">
    <source>
        <dbReference type="PROSITE-ProRule" id="PRU00332"/>
    </source>
</evidence>
<dbReference type="InterPro" id="IPR045180">
    <property type="entry name" value="La_dom_prot"/>
</dbReference>
<dbReference type="Proteomes" id="UP001280581">
    <property type="component" value="Unassembled WGS sequence"/>
</dbReference>
<feature type="region of interest" description="Disordered" evidence="3">
    <location>
        <begin position="865"/>
        <end position="934"/>
    </location>
</feature>
<feature type="compositionally biased region" description="Polar residues" evidence="3">
    <location>
        <begin position="474"/>
        <end position="495"/>
    </location>
</feature>
<feature type="compositionally biased region" description="Basic and acidic residues" evidence="3">
    <location>
        <begin position="415"/>
        <end position="426"/>
    </location>
</feature>
<feature type="compositionally biased region" description="Basic and acidic residues" evidence="3">
    <location>
        <begin position="378"/>
        <end position="391"/>
    </location>
</feature>
<dbReference type="Pfam" id="PF21071">
    <property type="entry name" value="LARP1_HEAT"/>
    <property type="match status" value="1"/>
</dbReference>
<keyword evidence="6" id="KW-1185">Reference proteome</keyword>
<feature type="region of interest" description="Disordered" evidence="3">
    <location>
        <begin position="735"/>
        <end position="848"/>
    </location>
</feature>
<reference evidence="5 6" key="1">
    <citation type="submission" date="2021-02" db="EMBL/GenBank/DDBJ databases">
        <title>Genome assembly of Pseudopithomyces chartarum.</title>
        <authorList>
            <person name="Jauregui R."/>
            <person name="Singh J."/>
            <person name="Voisey C."/>
        </authorList>
    </citation>
    <scope>NUCLEOTIDE SEQUENCE [LARGE SCALE GENOMIC DNA]</scope>
    <source>
        <strain evidence="5 6">AGR01</strain>
    </source>
</reference>
<dbReference type="PANTHER" id="PTHR22792">
    <property type="entry name" value="LUPUS LA PROTEIN-RELATED"/>
    <property type="match status" value="1"/>
</dbReference>
<proteinExistence type="predicted"/>
<evidence type="ECO:0000313" key="5">
    <source>
        <dbReference type="EMBL" id="KAK3204015.1"/>
    </source>
</evidence>
<accession>A0AAN6LWJ6</accession>
<dbReference type="InterPro" id="IPR006607">
    <property type="entry name" value="DM15"/>
</dbReference>
<protein>
    <recommendedName>
        <fullName evidence="4">HTH La-type RNA-binding domain-containing protein</fullName>
    </recommendedName>
</protein>
<evidence type="ECO:0000259" key="4">
    <source>
        <dbReference type="PROSITE" id="PS50961"/>
    </source>
</evidence>
<dbReference type="InterPro" id="IPR006630">
    <property type="entry name" value="La_HTH"/>
</dbReference>
<dbReference type="Gene3D" id="1.10.10.10">
    <property type="entry name" value="Winged helix-like DNA-binding domain superfamily/Winged helix DNA-binding domain"/>
    <property type="match status" value="1"/>
</dbReference>
<dbReference type="GO" id="GO:0005829">
    <property type="term" value="C:cytosol"/>
    <property type="evidence" value="ECO:0007669"/>
    <property type="project" value="TreeGrafter"/>
</dbReference>
<gene>
    <name evidence="5" type="ORF">GRF29_106g1383982</name>
</gene>
<dbReference type="GO" id="GO:0048255">
    <property type="term" value="P:mRNA stabilization"/>
    <property type="evidence" value="ECO:0007669"/>
    <property type="project" value="InterPro"/>
</dbReference>
<evidence type="ECO:0000313" key="6">
    <source>
        <dbReference type="Proteomes" id="UP001280581"/>
    </source>
</evidence>
<dbReference type="AlphaFoldDB" id="A0AAN6LWJ6"/>
<dbReference type="GO" id="GO:0045727">
    <property type="term" value="P:positive regulation of translation"/>
    <property type="evidence" value="ECO:0007669"/>
    <property type="project" value="TreeGrafter"/>
</dbReference>
<dbReference type="Pfam" id="PF05383">
    <property type="entry name" value="La"/>
    <property type="match status" value="1"/>
</dbReference>
<dbReference type="GO" id="GO:0010494">
    <property type="term" value="C:cytoplasmic stress granule"/>
    <property type="evidence" value="ECO:0007669"/>
    <property type="project" value="TreeGrafter"/>
</dbReference>
<feature type="compositionally biased region" description="Low complexity" evidence="3">
    <location>
        <begin position="192"/>
        <end position="205"/>
    </location>
</feature>
<dbReference type="CDD" id="cd07323">
    <property type="entry name" value="LAM"/>
    <property type="match status" value="1"/>
</dbReference>
<dbReference type="EMBL" id="WVTA01000010">
    <property type="protein sequence ID" value="KAK3204015.1"/>
    <property type="molecule type" value="Genomic_DNA"/>
</dbReference>
<organism evidence="5 6">
    <name type="scientific">Pseudopithomyces chartarum</name>
    <dbReference type="NCBI Taxonomy" id="1892770"/>
    <lineage>
        <taxon>Eukaryota</taxon>
        <taxon>Fungi</taxon>
        <taxon>Dikarya</taxon>
        <taxon>Ascomycota</taxon>
        <taxon>Pezizomycotina</taxon>
        <taxon>Dothideomycetes</taxon>
        <taxon>Pleosporomycetidae</taxon>
        <taxon>Pleosporales</taxon>
        <taxon>Massarineae</taxon>
        <taxon>Didymosphaeriaceae</taxon>
        <taxon>Pseudopithomyces</taxon>
    </lineage>
</organism>
<dbReference type="InterPro" id="IPR036390">
    <property type="entry name" value="WH_DNA-bd_sf"/>
</dbReference>
<feature type="compositionally biased region" description="Basic and acidic residues" evidence="3">
    <location>
        <begin position="461"/>
        <end position="473"/>
    </location>
</feature>
<feature type="region of interest" description="Disordered" evidence="3">
    <location>
        <begin position="22"/>
        <end position="589"/>
    </location>
</feature>
<feature type="compositionally biased region" description="Polar residues" evidence="3">
    <location>
        <begin position="545"/>
        <end position="559"/>
    </location>
</feature>
<feature type="compositionally biased region" description="Polar residues" evidence="3">
    <location>
        <begin position="429"/>
        <end position="439"/>
    </location>
</feature>
<comment type="caution">
    <text evidence="5">The sequence shown here is derived from an EMBL/GenBank/DDBJ whole genome shotgun (WGS) entry which is preliminary data.</text>
</comment>
<dbReference type="SMART" id="SM00715">
    <property type="entry name" value="LA"/>
    <property type="match status" value="1"/>
</dbReference>
<evidence type="ECO:0000256" key="1">
    <source>
        <dbReference type="ARBA" id="ARBA00022884"/>
    </source>
</evidence>
<feature type="compositionally biased region" description="Basic and acidic residues" evidence="3">
    <location>
        <begin position="287"/>
        <end position="308"/>
    </location>
</feature>
<feature type="compositionally biased region" description="Basic and acidic residues" evidence="3">
    <location>
        <begin position="70"/>
        <end position="91"/>
    </location>
</feature>
<keyword evidence="1 2" id="KW-0694">RNA-binding</keyword>
<feature type="compositionally biased region" description="Low complexity" evidence="3">
    <location>
        <begin position="335"/>
        <end position="355"/>
    </location>
</feature>
<feature type="compositionally biased region" description="Basic and acidic residues" evidence="3">
    <location>
        <begin position="145"/>
        <end position="154"/>
    </location>
</feature>
<name>A0AAN6LWJ6_9PLEO</name>
<feature type="compositionally biased region" description="Low complexity" evidence="3">
    <location>
        <begin position="923"/>
        <end position="934"/>
    </location>
</feature>
<evidence type="ECO:0000256" key="3">
    <source>
        <dbReference type="SAM" id="MobiDB-lite"/>
    </source>
</evidence>
<dbReference type="PROSITE" id="PS50961">
    <property type="entry name" value="HTH_LA"/>
    <property type="match status" value="1"/>
</dbReference>
<feature type="compositionally biased region" description="Low complexity" evidence="3">
    <location>
        <begin position="865"/>
        <end position="885"/>
    </location>
</feature>